<name>C0XGN6_LENH9</name>
<evidence type="ECO:0000313" key="1">
    <source>
        <dbReference type="EMBL" id="EEI25448.1"/>
    </source>
</evidence>
<keyword evidence="2" id="KW-1185">Reference proteome</keyword>
<dbReference type="EMBL" id="ACGP01000088">
    <property type="protein sequence ID" value="EEI25448.1"/>
    <property type="molecule type" value="Genomic_DNA"/>
</dbReference>
<dbReference type="PATRIC" id="fig|1423757.3.peg.2620"/>
<dbReference type="SMR" id="C0XGN6"/>
<protein>
    <submittedName>
        <fullName evidence="1">Uncharacterized protein</fullName>
    </submittedName>
</protein>
<evidence type="ECO:0000313" key="2">
    <source>
        <dbReference type="Proteomes" id="UP000003752"/>
    </source>
</evidence>
<organism evidence="1 2">
    <name type="scientific">Lentilactobacillus hilgardii (strain ATCC 8290 / DSM 20176 / CCUG 30140 / JCM 1155 / KCTC 3500 / NBRC 15886 / NCIMB 8040 / NRRL B-1843 / 9)</name>
    <dbReference type="NCBI Taxonomy" id="1423757"/>
    <lineage>
        <taxon>Bacteria</taxon>
        <taxon>Bacillati</taxon>
        <taxon>Bacillota</taxon>
        <taxon>Bacilli</taxon>
        <taxon>Lactobacillales</taxon>
        <taxon>Lactobacillaceae</taxon>
        <taxon>Lentilactobacillus</taxon>
    </lineage>
</organism>
<sequence>MKINVANFKTSTTDFSVILLNSNSELTSKKLAELDAKLPSTIQRPIVLADQTISSLAFYGQKDLVDLVDEARFTQFLWQVVDI</sequence>
<accession>C0XGN6</accession>
<dbReference type="AlphaFoldDB" id="C0XGN6"/>
<reference evidence="1 2" key="1">
    <citation type="submission" date="2009-01" db="EMBL/GenBank/DDBJ databases">
        <authorList>
            <person name="Qin X."/>
            <person name="Bachman B."/>
            <person name="Battles P."/>
            <person name="Bell A."/>
            <person name="Bess C."/>
            <person name="Bickham C."/>
            <person name="Chaboub L."/>
            <person name="Chen D."/>
            <person name="Coyle M."/>
            <person name="Deiros D.R."/>
            <person name="Dinh H."/>
            <person name="Forbes L."/>
            <person name="Fowler G."/>
            <person name="Francisco L."/>
            <person name="Fu Q."/>
            <person name="Gubbala S."/>
            <person name="Hale W."/>
            <person name="Han Y."/>
            <person name="Hemphill L."/>
            <person name="Highlander S.K."/>
            <person name="Hirani K."/>
            <person name="Hogues M."/>
            <person name="Jackson L."/>
            <person name="Jakkamsetti A."/>
            <person name="Javaid M."/>
            <person name="Jiang H."/>
            <person name="Korchina V."/>
            <person name="Kovar C."/>
            <person name="Lara F."/>
            <person name="Lee S."/>
            <person name="Mata R."/>
            <person name="Mathew T."/>
            <person name="Moen C."/>
            <person name="Morales K."/>
            <person name="Munidasa M."/>
            <person name="Nazareth L."/>
            <person name="Ngo R."/>
            <person name="Nguyen L."/>
            <person name="Okwuonu G."/>
            <person name="Ongeri F."/>
            <person name="Patil S."/>
            <person name="Petrosino J."/>
            <person name="Pham C."/>
            <person name="Pham P."/>
            <person name="Pu L.-L."/>
            <person name="Puazo M."/>
            <person name="Raj R."/>
            <person name="Reid J."/>
            <person name="Rouhana J."/>
            <person name="Saada N."/>
            <person name="Shang Y."/>
            <person name="Simmons D."/>
            <person name="Thornton R."/>
            <person name="Warren J."/>
            <person name="Weissenberger G."/>
            <person name="Zhang J."/>
            <person name="Zhang L."/>
            <person name="Zhou C."/>
            <person name="Zhu D."/>
            <person name="Muzny D."/>
            <person name="Worley K."/>
            <person name="Gibbs R."/>
        </authorList>
    </citation>
    <scope>NUCLEOTIDE SEQUENCE [LARGE SCALE GENOMIC DNA]</scope>
    <source>
        <strain evidence="2">ATCC 8290 / DSM 20176 / CCUG 30140 / JCM 1155 / KCTC 3500 / NBRC 15886 / NCIMB 8040 / NRRL B-1843 / 9</strain>
    </source>
</reference>
<comment type="caution">
    <text evidence="1">The sequence shown here is derived from an EMBL/GenBank/DDBJ whole genome shotgun (WGS) entry which is preliminary data.</text>
</comment>
<dbReference type="RefSeq" id="WP_003635267.1">
    <property type="nucleotide sequence ID" value="NZ_AZDF01000009.1"/>
</dbReference>
<proteinExistence type="predicted"/>
<dbReference type="HOGENOM" id="CLU_2538265_0_0_9"/>
<dbReference type="Proteomes" id="UP000003752">
    <property type="component" value="Unassembled WGS sequence"/>
</dbReference>
<gene>
    <name evidence="1" type="ORF">HMPREF0519_0397</name>
</gene>